<dbReference type="InterPro" id="IPR006767">
    <property type="entry name" value="Cwf19-like_C_dom-2"/>
</dbReference>
<dbReference type="PANTHER" id="PTHR12072">
    <property type="entry name" value="CWF19, CELL CYCLE CONTROL PROTEIN"/>
    <property type="match status" value="1"/>
</dbReference>
<dbReference type="GO" id="GO:0071014">
    <property type="term" value="C:post-mRNA release spliceosomal complex"/>
    <property type="evidence" value="ECO:0007669"/>
    <property type="project" value="TreeGrafter"/>
</dbReference>
<dbReference type="PANTHER" id="PTHR12072:SF5">
    <property type="entry name" value="CWF19-LIKE PROTEIN 2"/>
    <property type="match status" value="1"/>
</dbReference>
<evidence type="ECO:0000313" key="6">
    <source>
        <dbReference type="Proteomes" id="UP000075885"/>
    </source>
</evidence>
<keyword evidence="6" id="KW-1185">Reference proteome</keyword>
<evidence type="ECO:0000313" key="5">
    <source>
        <dbReference type="EnsemblMetazoa" id="AEPI007020-PA"/>
    </source>
</evidence>
<dbReference type="VEuPathDB" id="VectorBase:AEPI007020"/>
<dbReference type="InterPro" id="IPR040194">
    <property type="entry name" value="Cwf19-like"/>
</dbReference>
<dbReference type="Proteomes" id="UP000075885">
    <property type="component" value="Unassembled WGS sequence"/>
</dbReference>
<dbReference type="SUPFAM" id="SSF54197">
    <property type="entry name" value="HIT-like"/>
    <property type="match status" value="1"/>
</dbReference>
<evidence type="ECO:0000259" key="4">
    <source>
        <dbReference type="Pfam" id="PF04677"/>
    </source>
</evidence>
<evidence type="ECO:0008006" key="7">
    <source>
        <dbReference type="Google" id="ProtNLM"/>
    </source>
</evidence>
<feature type="compositionally biased region" description="Basic and acidic residues" evidence="2">
    <location>
        <begin position="179"/>
        <end position="200"/>
    </location>
</feature>
<feature type="domain" description="Cwf19-like protein C-terminal" evidence="3">
    <location>
        <begin position="502"/>
        <end position="592"/>
    </location>
</feature>
<feature type="compositionally biased region" description="Basic residues" evidence="2">
    <location>
        <begin position="14"/>
        <end position="50"/>
    </location>
</feature>
<dbReference type="FunFam" id="3.30.428.10:FF:000037">
    <property type="entry name" value="AGAP010932-PA"/>
    <property type="match status" value="1"/>
</dbReference>
<feature type="region of interest" description="Disordered" evidence="2">
    <location>
        <begin position="1"/>
        <end position="210"/>
    </location>
</feature>
<organism evidence="5 6">
    <name type="scientific">Anopheles epiroticus</name>
    <dbReference type="NCBI Taxonomy" id="199890"/>
    <lineage>
        <taxon>Eukaryota</taxon>
        <taxon>Metazoa</taxon>
        <taxon>Ecdysozoa</taxon>
        <taxon>Arthropoda</taxon>
        <taxon>Hexapoda</taxon>
        <taxon>Insecta</taxon>
        <taxon>Pterygota</taxon>
        <taxon>Neoptera</taxon>
        <taxon>Endopterygota</taxon>
        <taxon>Diptera</taxon>
        <taxon>Nematocera</taxon>
        <taxon>Culicoidea</taxon>
        <taxon>Culicidae</taxon>
        <taxon>Anophelinae</taxon>
        <taxon>Anopheles</taxon>
    </lineage>
</organism>
<feature type="domain" description="Cwf19-like C-terminal" evidence="4">
    <location>
        <begin position="372"/>
        <end position="493"/>
    </location>
</feature>
<feature type="region of interest" description="Disordered" evidence="2">
    <location>
        <begin position="255"/>
        <end position="297"/>
    </location>
</feature>
<feature type="compositionally biased region" description="Basic and acidic residues" evidence="2">
    <location>
        <begin position="102"/>
        <end position="111"/>
    </location>
</feature>
<dbReference type="InterPro" id="IPR006768">
    <property type="entry name" value="Cwf19-like_C_dom-1"/>
</dbReference>
<evidence type="ECO:0000256" key="2">
    <source>
        <dbReference type="SAM" id="MobiDB-lite"/>
    </source>
</evidence>
<accession>A0A182PJA6</accession>
<comment type="similarity">
    <text evidence="1">Belongs to the CWF19 family.</text>
</comment>
<dbReference type="GO" id="GO:0000398">
    <property type="term" value="P:mRNA splicing, via spliceosome"/>
    <property type="evidence" value="ECO:0007669"/>
    <property type="project" value="TreeGrafter"/>
</dbReference>
<protein>
    <recommendedName>
        <fullName evidence="7">CWF19-like protein 2</fullName>
    </recommendedName>
</protein>
<dbReference type="EnsemblMetazoa" id="AEPI007020-RA">
    <property type="protein sequence ID" value="AEPI007020-PA"/>
    <property type="gene ID" value="AEPI007020"/>
</dbReference>
<dbReference type="STRING" id="199890.A0A182PJA6"/>
<dbReference type="Pfam" id="PF04677">
    <property type="entry name" value="CwfJ_C_1"/>
    <property type="match status" value="1"/>
</dbReference>
<evidence type="ECO:0000259" key="3">
    <source>
        <dbReference type="Pfam" id="PF04676"/>
    </source>
</evidence>
<dbReference type="Gene3D" id="3.30.428.10">
    <property type="entry name" value="HIT-like"/>
    <property type="match status" value="1"/>
</dbReference>
<reference evidence="5" key="2">
    <citation type="submission" date="2020-05" db="UniProtKB">
        <authorList>
            <consortium name="EnsemblMetazoa"/>
        </authorList>
    </citation>
    <scope>IDENTIFICATION</scope>
    <source>
        <strain evidence="5">Epiroticus2</strain>
    </source>
</reference>
<sequence>MGSSTSDSEESERKQRKHKKKEKKSKKSKKDKKHKKEKKHKHHRKRRHHSSSSSTGTGSETDEWVEALPATGDKAGPSQQSPPAKLEREDWMNSMLIPTYSREPKKEDKKVGSAPADQYDPKTSVRELNPYWRNGGTGLPSFRKPTNEDDDEGDDYYRAQRTNESQVPQRADNAGWKKSTKEKQTTFSPRKAEVKVEKAPETGPKPASLDQQFLTDEQLNELGAKIVKAELLGNTALAESLKVKLDQAKAYRSEIQAGKKQQVSHREQTAQKRRKSTEEEETVTYVSAGKQHAHDRFDARKQRRYQQNLPAGPDLADKFRSERQENDNMDAQFFKVSAKMGDGKRLENIFDHQKASSSTGSGTDGIEERTVKDMNRMAKAQADCERCLNSSKFGHEQLISMGKNVYLAIPTWRALQPRHCFIVPVGHYPCLTQVDEDVHRDIVDVCKALVQMFRKHGMEVIFFETVRYLNRNPHMYIQCIPAKDYEMAPFYFKKAILESETEWAMNKKLHNVDGFNVRRTVPKGLPYFWVNFNLENGFAHVIEDQEAFPVTFATETIAAMLGLDTRDWRKPRKEMNPAKKVEEFKRWWREYDAILQTK</sequence>
<reference evidence="6" key="1">
    <citation type="submission" date="2013-03" db="EMBL/GenBank/DDBJ databases">
        <title>The Genome Sequence of Anopheles epiroticus epiroticus2.</title>
        <authorList>
            <consortium name="The Broad Institute Genomics Platform"/>
            <person name="Neafsey D.E."/>
            <person name="Howell P."/>
            <person name="Walker B."/>
            <person name="Young S.K."/>
            <person name="Zeng Q."/>
            <person name="Gargeya S."/>
            <person name="Fitzgerald M."/>
            <person name="Haas B."/>
            <person name="Abouelleil A."/>
            <person name="Allen A.W."/>
            <person name="Alvarado L."/>
            <person name="Arachchi H.M."/>
            <person name="Berlin A.M."/>
            <person name="Chapman S.B."/>
            <person name="Gainer-Dewar J."/>
            <person name="Goldberg J."/>
            <person name="Griggs A."/>
            <person name="Gujja S."/>
            <person name="Hansen M."/>
            <person name="Howarth C."/>
            <person name="Imamovic A."/>
            <person name="Ireland A."/>
            <person name="Larimer J."/>
            <person name="McCowan C."/>
            <person name="Murphy C."/>
            <person name="Pearson M."/>
            <person name="Poon T.W."/>
            <person name="Priest M."/>
            <person name="Roberts A."/>
            <person name="Saif S."/>
            <person name="Shea T."/>
            <person name="Sisk P."/>
            <person name="Sykes S."/>
            <person name="Wortman J."/>
            <person name="Nusbaum C."/>
            <person name="Birren B."/>
        </authorList>
    </citation>
    <scope>NUCLEOTIDE SEQUENCE [LARGE SCALE GENOMIC DNA]</scope>
    <source>
        <strain evidence="6">Epiroticus2</strain>
    </source>
</reference>
<evidence type="ECO:0000256" key="1">
    <source>
        <dbReference type="ARBA" id="ARBA00006795"/>
    </source>
</evidence>
<dbReference type="InterPro" id="IPR036265">
    <property type="entry name" value="HIT-like_sf"/>
</dbReference>
<dbReference type="Pfam" id="PF04676">
    <property type="entry name" value="CwfJ_C_2"/>
    <property type="match status" value="1"/>
</dbReference>
<name>A0A182PJA6_9DIPT</name>
<dbReference type="AlphaFoldDB" id="A0A182PJA6"/>
<proteinExistence type="inferred from homology"/>